<feature type="compositionally biased region" description="Low complexity" evidence="1">
    <location>
        <begin position="206"/>
        <end position="233"/>
    </location>
</feature>
<evidence type="ECO:0000313" key="3">
    <source>
        <dbReference type="EMBL" id="WAS93194.1"/>
    </source>
</evidence>
<evidence type="ECO:0000256" key="1">
    <source>
        <dbReference type="SAM" id="MobiDB-lite"/>
    </source>
</evidence>
<dbReference type="EMBL" id="CP114040">
    <property type="protein sequence ID" value="WAS93194.1"/>
    <property type="molecule type" value="Genomic_DNA"/>
</dbReference>
<keyword evidence="2" id="KW-1133">Transmembrane helix</keyword>
<keyword evidence="2" id="KW-0472">Membrane</keyword>
<name>A0ABY7H1P8_9BACT</name>
<feature type="transmembrane region" description="Helical" evidence="2">
    <location>
        <begin position="266"/>
        <end position="283"/>
    </location>
</feature>
<feature type="compositionally biased region" description="Pro residues" evidence="1">
    <location>
        <begin position="234"/>
        <end position="250"/>
    </location>
</feature>
<gene>
    <name evidence="3" type="ORF">O0S08_44085</name>
</gene>
<dbReference type="Proteomes" id="UP001164459">
    <property type="component" value="Chromosome"/>
</dbReference>
<accession>A0ABY7H1P8</accession>
<dbReference type="RefSeq" id="WP_269035519.1">
    <property type="nucleotide sequence ID" value="NZ_CP114040.1"/>
</dbReference>
<sequence>MPRVRPQIGLVIALLGPPQPAHADVLLNPKGKRAVEVTIAIENLDAHPEYLFVLWPGGCLRNDETFAKYTVLSSQEDDGRNDFSEDGCVAQRLFAFPRDTYSVTDDVLAENGRRQLSNDPPSDPRVLVRPIKAEALWWVPFEVDLYGIEDVYRVGIDAGALTLTPTRVRFDHGSGRILDRAFNKKGQRPRIPRPEDIPPAPPPEPVAAAPAVADGTPPEAKAEPAPIAAEAPAPIAPAPASAPTPPPPAAKPREEISAGPWPPPPLMYGGACLLVAVAAGLALRRRK</sequence>
<organism evidence="3 4">
    <name type="scientific">Nannocystis punicea</name>
    <dbReference type="NCBI Taxonomy" id="2995304"/>
    <lineage>
        <taxon>Bacteria</taxon>
        <taxon>Pseudomonadati</taxon>
        <taxon>Myxococcota</taxon>
        <taxon>Polyangia</taxon>
        <taxon>Nannocystales</taxon>
        <taxon>Nannocystaceae</taxon>
        <taxon>Nannocystis</taxon>
    </lineage>
</organism>
<feature type="region of interest" description="Disordered" evidence="1">
    <location>
        <begin position="183"/>
        <end position="262"/>
    </location>
</feature>
<protein>
    <submittedName>
        <fullName evidence="3">Uncharacterized protein</fullName>
    </submittedName>
</protein>
<proteinExistence type="predicted"/>
<keyword evidence="2" id="KW-0812">Transmembrane</keyword>
<evidence type="ECO:0000256" key="2">
    <source>
        <dbReference type="SAM" id="Phobius"/>
    </source>
</evidence>
<evidence type="ECO:0000313" key="4">
    <source>
        <dbReference type="Proteomes" id="UP001164459"/>
    </source>
</evidence>
<reference evidence="3" key="1">
    <citation type="submission" date="2022-11" db="EMBL/GenBank/DDBJ databases">
        <title>Minimal conservation of predation-associated metabolite biosynthetic gene clusters underscores biosynthetic potential of Myxococcota including descriptions for ten novel species: Archangium lansinium sp. nov., Myxococcus landrumus sp. nov., Nannocystis bai.</title>
        <authorList>
            <person name="Ahearne A."/>
            <person name="Stevens C."/>
            <person name="Dowd S."/>
        </authorList>
    </citation>
    <scope>NUCLEOTIDE SEQUENCE</scope>
    <source>
        <strain evidence="3">Fl3</strain>
    </source>
</reference>
<keyword evidence="4" id="KW-1185">Reference proteome</keyword>